<dbReference type="Gene3D" id="2.60.40.10">
    <property type="entry name" value="Immunoglobulins"/>
    <property type="match status" value="1"/>
</dbReference>
<dbReference type="InterPro" id="IPR028889">
    <property type="entry name" value="USP"/>
</dbReference>
<dbReference type="GO" id="GO:0004843">
    <property type="term" value="F:cysteine-type deubiquitinase activity"/>
    <property type="evidence" value="ECO:0007669"/>
    <property type="project" value="InterPro"/>
</dbReference>
<dbReference type="GO" id="GO:0016579">
    <property type="term" value="P:protein deubiquitination"/>
    <property type="evidence" value="ECO:0007669"/>
    <property type="project" value="InterPro"/>
</dbReference>
<dbReference type="PANTHER" id="PTHR15048:SF0">
    <property type="entry name" value="STARCH-BINDING DOMAIN-CONTAINING PROTEIN 1"/>
    <property type="match status" value="1"/>
</dbReference>
<dbReference type="InterPro" id="IPR013784">
    <property type="entry name" value="Carb-bd-like_fold"/>
</dbReference>
<feature type="domain" description="USP" evidence="3">
    <location>
        <begin position="477"/>
        <end position="768"/>
    </location>
</feature>
<evidence type="ECO:0000259" key="3">
    <source>
        <dbReference type="PROSITE" id="PS50235"/>
    </source>
</evidence>
<dbReference type="AlphaFoldDB" id="F0Z6H3"/>
<dbReference type="PANTHER" id="PTHR15048">
    <property type="entry name" value="STARCH-BINDING DOMAIN-CONTAINING PROTEIN 1"/>
    <property type="match status" value="1"/>
</dbReference>
<feature type="compositionally biased region" description="Low complexity" evidence="1">
    <location>
        <begin position="216"/>
        <end position="242"/>
    </location>
</feature>
<gene>
    <name evidence="4" type="ORF">DICPUDRAFT_146635</name>
</gene>
<dbReference type="InterPro" id="IPR013783">
    <property type="entry name" value="Ig-like_fold"/>
</dbReference>
<dbReference type="VEuPathDB" id="AmoebaDB:DICPUDRAFT_146635"/>
<dbReference type="InterPro" id="IPR002044">
    <property type="entry name" value="CBM20"/>
</dbReference>
<feature type="region of interest" description="Disordered" evidence="1">
    <location>
        <begin position="212"/>
        <end position="242"/>
    </location>
</feature>
<reference evidence="5" key="1">
    <citation type="journal article" date="2011" name="Genome Biol.">
        <title>Comparative genomics of the social amoebae Dictyostelium discoideum and Dictyostelium purpureum.</title>
        <authorList>
            <consortium name="US DOE Joint Genome Institute (JGI-PGF)"/>
            <person name="Sucgang R."/>
            <person name="Kuo A."/>
            <person name="Tian X."/>
            <person name="Salerno W."/>
            <person name="Parikh A."/>
            <person name="Feasley C.L."/>
            <person name="Dalin E."/>
            <person name="Tu H."/>
            <person name="Huang E."/>
            <person name="Barry K."/>
            <person name="Lindquist E."/>
            <person name="Shapiro H."/>
            <person name="Bruce D."/>
            <person name="Schmutz J."/>
            <person name="Salamov A."/>
            <person name="Fey P."/>
            <person name="Gaudet P."/>
            <person name="Anjard C."/>
            <person name="Babu M.M."/>
            <person name="Basu S."/>
            <person name="Bushmanova Y."/>
            <person name="van der Wel H."/>
            <person name="Katoh-Kurasawa M."/>
            <person name="Dinh C."/>
            <person name="Coutinho P.M."/>
            <person name="Saito T."/>
            <person name="Elias M."/>
            <person name="Schaap P."/>
            <person name="Kay R.R."/>
            <person name="Henrissat B."/>
            <person name="Eichinger L."/>
            <person name="Rivero F."/>
            <person name="Putnam N.H."/>
            <person name="West C.M."/>
            <person name="Loomis W.F."/>
            <person name="Chisholm R.L."/>
            <person name="Shaulsky G."/>
            <person name="Strassmann J.E."/>
            <person name="Queller D.C."/>
            <person name="Kuspa A."/>
            <person name="Grigoriev I.V."/>
        </authorList>
    </citation>
    <scope>NUCLEOTIDE SEQUENCE [LARGE SCALE GENOMIC DNA]</scope>
    <source>
        <strain evidence="5">QSDP1</strain>
    </source>
</reference>
<name>F0Z6H3_DICPU</name>
<keyword evidence="2" id="KW-0812">Transmembrane</keyword>
<protein>
    <recommendedName>
        <fullName evidence="3">USP domain-containing protein</fullName>
    </recommendedName>
</protein>
<dbReference type="Proteomes" id="UP000001064">
    <property type="component" value="Unassembled WGS sequence"/>
</dbReference>
<dbReference type="FunCoup" id="F0Z6H3">
    <property type="interactions" value="410"/>
</dbReference>
<dbReference type="FunFam" id="3.90.70.10:FF:000426">
    <property type="entry name" value="Uncharacterized protein"/>
    <property type="match status" value="1"/>
</dbReference>
<dbReference type="GeneID" id="10503421"/>
<proteinExistence type="predicted"/>
<dbReference type="EMBL" id="GL870942">
    <property type="protein sequence ID" value="EGC40491.1"/>
    <property type="molecule type" value="Genomic_DNA"/>
</dbReference>
<dbReference type="OrthoDB" id="550577at2759"/>
<dbReference type="SUPFAM" id="SSF49452">
    <property type="entry name" value="Starch-binding domain-like"/>
    <property type="match status" value="1"/>
</dbReference>
<dbReference type="Pfam" id="PF00443">
    <property type="entry name" value="UCH"/>
    <property type="match status" value="1"/>
</dbReference>
<evidence type="ECO:0000313" key="4">
    <source>
        <dbReference type="EMBL" id="EGC40491.1"/>
    </source>
</evidence>
<keyword evidence="2" id="KW-1133">Transmembrane helix</keyword>
<dbReference type="InterPro" id="IPR038765">
    <property type="entry name" value="Papain-like_cys_pep_sf"/>
</dbReference>
<sequence>MMMRKRVTIRFYVKKKLDYGQNLRVCGSVQGLGNWSTGSSILMNWNENDWWCGEFQFEATSNLPKNNFKLDTSSYYYKNAFSLDGSNNGSNSNSGFIDQQKINSLFSNNKKNNKLLNDSSSDSSANNSLIEGELSDDEEYFLDNNAINNNNNNNNYSNRNNSGIEDYFGFSNKKEEAKKQQQIIHSMSSFTLNHEDCNGFINSNNSSFNGGGGNGYSSNSSTTSGGSSMYQLNNSQSLSPSLKGTSPQLIEFDYKYVYSKYDDFIWETGRNHKVSFMLWSNDFSNEEEEIYIEIRDIFDGGCDVFPTLDYRSINKSNSTSPLQTSTNSTNQMFFGMNDLNNKYLFLQPLESQIIPRFPSQIVTFFVMNEGDSEFHSINLVSQFFGTDSQKSLRMYPVTRAGFGAPNTLWIGQIYSPQPMKFEYHYVVTSSNNQGIYWEKEKRTFSTSNNNDNIIVNNDGMIRYSDDVSQGWIKTGYVGLLEQDENCSISCVVQLLYHIKPLRQVIKNLGGKIGFPFTQCLAKIFTLMEMGFNTIDINPLPSSIGSNDSAEILEIVLNELLQEINTISKNTNNSQLKINSIFEGEVQNTFVYIDKDGRIESIKTKNETFNTIILPVKGFSSLEQSLKFYRHSEERPHQHDIDHNDNGGLYETMNDFITIPDILIFQLDRTDYDNRRTIKVSNTFSFPKSLEITSNNGDRSKFKILGIVCHSGGDFYSGGHFFLFIQMNKYWYRFDGSKVLISNYQEAVINNFGGNNTNQNALLTINIGLAANSCTSYVDINSEFDQSKPCGASLETSCKNISSALLTCNLVDFNQATFNIQPGQYNFNNIDVFGSTITQGKSISIINQKYSTVSANSTTTLTSVIFDLTNSLNSFLNLSSNSTNSSNKIYIYGITFRNGNLKAHDGGFGGSVLANLGTGGQDITFDSCIFQNNLVNGASSLYGGSIVFSNNKAQVNPINLNIKGCTYQNTFSNSIKGGFIYIDNNLQVNLTITQSLFTNFYGTTGGLVYYASVQSSDSSLFQFTNSSITLGLSNAAFFITIPGTIENINYFNNIGGVGFGIASTSYINTFFNNCQFTSNSETTPVLILQNPVSVVFNGCIFKNNNVYRFSSRNPAITVNEGTASINNCSFTNNNAINGGTGQVSFGTDNTFENNVAVTGSTIYCKASQMDFRNNQISFIDNTDTSSPNSKYGFGCATSSSCTILGTSDYSCSASEDSNKKHLTGVQIAFIVIGVLVGVVIIGFIVIKVARKVSQNNYKPIGY</sequence>
<dbReference type="eggNOG" id="KOG1863">
    <property type="taxonomic scope" value="Eukaryota"/>
</dbReference>
<dbReference type="SUPFAM" id="SSF54001">
    <property type="entry name" value="Cysteine proteinases"/>
    <property type="match status" value="1"/>
</dbReference>
<evidence type="ECO:0000256" key="1">
    <source>
        <dbReference type="SAM" id="MobiDB-lite"/>
    </source>
</evidence>
<dbReference type="RefSeq" id="XP_003283038.1">
    <property type="nucleotide sequence ID" value="XM_003282990.1"/>
</dbReference>
<dbReference type="InParanoid" id="F0Z6H3"/>
<dbReference type="PROSITE" id="PS50235">
    <property type="entry name" value="USP_3"/>
    <property type="match status" value="1"/>
</dbReference>
<organism evidence="4 5">
    <name type="scientific">Dictyostelium purpureum</name>
    <name type="common">Slime mold</name>
    <dbReference type="NCBI Taxonomy" id="5786"/>
    <lineage>
        <taxon>Eukaryota</taxon>
        <taxon>Amoebozoa</taxon>
        <taxon>Evosea</taxon>
        <taxon>Eumycetozoa</taxon>
        <taxon>Dictyostelia</taxon>
        <taxon>Dictyosteliales</taxon>
        <taxon>Dictyosteliaceae</taxon>
        <taxon>Dictyostelium</taxon>
    </lineage>
</organism>
<dbReference type="Gene3D" id="3.90.70.10">
    <property type="entry name" value="Cysteine proteinases"/>
    <property type="match status" value="1"/>
</dbReference>
<dbReference type="Pfam" id="PF00686">
    <property type="entry name" value="CBM_20"/>
    <property type="match status" value="1"/>
</dbReference>
<accession>F0Z6H3</accession>
<dbReference type="KEGG" id="dpp:DICPUDRAFT_146635"/>
<keyword evidence="5" id="KW-1185">Reference proteome</keyword>
<dbReference type="FunFam" id="2.60.40.10:FF:003868">
    <property type="match status" value="1"/>
</dbReference>
<dbReference type="SMART" id="SM01065">
    <property type="entry name" value="CBM_2"/>
    <property type="match status" value="1"/>
</dbReference>
<dbReference type="InterPro" id="IPR001394">
    <property type="entry name" value="Peptidase_C19_UCH"/>
</dbReference>
<dbReference type="GO" id="GO:2001070">
    <property type="term" value="F:starch binding"/>
    <property type="evidence" value="ECO:0007669"/>
    <property type="project" value="InterPro"/>
</dbReference>
<dbReference type="STRING" id="5786.F0Z6H3"/>
<feature type="transmembrane region" description="Helical" evidence="2">
    <location>
        <begin position="1226"/>
        <end position="1248"/>
    </location>
</feature>
<keyword evidence="2" id="KW-0472">Membrane</keyword>
<evidence type="ECO:0000256" key="2">
    <source>
        <dbReference type="SAM" id="Phobius"/>
    </source>
</evidence>
<evidence type="ECO:0000313" key="5">
    <source>
        <dbReference type="Proteomes" id="UP000001064"/>
    </source>
</evidence>